<protein>
    <recommendedName>
        <fullName evidence="3">DUF4403 family protein</fullName>
    </recommendedName>
</protein>
<evidence type="ECO:0000313" key="2">
    <source>
        <dbReference type="Proteomes" id="UP000639973"/>
    </source>
</evidence>
<gene>
    <name evidence="1" type="ORF">GCM10010840_36130</name>
</gene>
<dbReference type="InterPro" id="IPR025515">
    <property type="entry name" value="DUF4403"/>
</dbReference>
<comment type="caution">
    <text evidence="1">The sequence shown here is derived from an EMBL/GenBank/DDBJ whole genome shotgun (WGS) entry which is preliminary data.</text>
</comment>
<dbReference type="Proteomes" id="UP000639973">
    <property type="component" value="Unassembled WGS sequence"/>
</dbReference>
<dbReference type="RefSeq" id="WP_188974334.1">
    <property type="nucleotide sequence ID" value="NZ_BMOL01000037.1"/>
</dbReference>
<keyword evidence="2" id="KW-1185">Reference proteome</keyword>
<evidence type="ECO:0008006" key="3">
    <source>
        <dbReference type="Google" id="ProtNLM"/>
    </source>
</evidence>
<accession>A0ABQ2GGZ4</accession>
<sequence>MTVPLPLPASMPAPAPAASVTLPLRLPYPELSQLATAWAAGQVFTLPLPTAPSLRVTDIRISAGGTRLKASLSVQSSGLLGLKATLDVSGRPVLDVAGQVLTLEDTAVSTRKEGLGGRLIGMLADARVTASLARLARVDFAARLAGWRGQAQALLPFVVRDGIEVTGTVTQLAVTTLKVTPDDLTLTAVVGGDLQVTLTAAGLLPREGLSPGSLR</sequence>
<reference evidence="2" key="1">
    <citation type="journal article" date="2019" name="Int. J. Syst. Evol. Microbiol.">
        <title>The Global Catalogue of Microorganisms (GCM) 10K type strain sequencing project: providing services to taxonomists for standard genome sequencing and annotation.</title>
        <authorList>
            <consortium name="The Broad Institute Genomics Platform"/>
            <consortium name="The Broad Institute Genome Sequencing Center for Infectious Disease"/>
            <person name="Wu L."/>
            <person name="Ma J."/>
        </authorList>
    </citation>
    <scope>NUCLEOTIDE SEQUENCE [LARGE SCALE GENOMIC DNA]</scope>
    <source>
        <strain evidence="2">JCM 15442</strain>
    </source>
</reference>
<evidence type="ECO:0000313" key="1">
    <source>
        <dbReference type="EMBL" id="GGL94860.1"/>
    </source>
</evidence>
<organism evidence="1 2">
    <name type="scientific">Deinococcus aerolatus</name>
    <dbReference type="NCBI Taxonomy" id="522487"/>
    <lineage>
        <taxon>Bacteria</taxon>
        <taxon>Thermotogati</taxon>
        <taxon>Deinococcota</taxon>
        <taxon>Deinococci</taxon>
        <taxon>Deinococcales</taxon>
        <taxon>Deinococcaceae</taxon>
        <taxon>Deinococcus</taxon>
    </lineage>
</organism>
<proteinExistence type="predicted"/>
<name>A0ABQ2GGZ4_9DEIO</name>
<dbReference type="EMBL" id="BMOL01000037">
    <property type="protein sequence ID" value="GGL94860.1"/>
    <property type="molecule type" value="Genomic_DNA"/>
</dbReference>
<dbReference type="Pfam" id="PF14356">
    <property type="entry name" value="DUF4403"/>
    <property type="match status" value="1"/>
</dbReference>